<feature type="transmembrane region" description="Helical" evidence="2">
    <location>
        <begin position="40"/>
        <end position="61"/>
    </location>
</feature>
<feature type="transmembrane region" description="Helical" evidence="2">
    <location>
        <begin position="94"/>
        <end position="112"/>
    </location>
</feature>
<evidence type="ECO:0000313" key="3">
    <source>
        <dbReference type="EMBL" id="MFC7216684.1"/>
    </source>
</evidence>
<dbReference type="EMBL" id="JBHSZO010000001">
    <property type="protein sequence ID" value="MFC7216684.1"/>
    <property type="molecule type" value="Genomic_DNA"/>
</dbReference>
<keyword evidence="2" id="KW-0472">Membrane</keyword>
<gene>
    <name evidence="3" type="ORF">ACFQLX_00640</name>
</gene>
<sequence>MTAPMKDQPPRDQPSHDPWQTPWPEGPEEGGRSAVSRAEVVEALVLTVVIAVSGLLLGYLWELLAPRVPLIVRAGNVLLADSEAEHAVAIDGTFALLGLAFGALWAAGVFLWRRRGGVPYVLALAVGGLLGALLAWQVGVWLGPTEDVVAHARAVGEGKIFDAPLQLKAKTALLAWPLGAMLVQLLLTGLFGPRDPDPGLPAPLPAPMAADNQWQGWGQTPERR</sequence>
<accession>A0ABW2G7F1</accession>
<organism evidence="3 4">
    <name type="scientific">Streptomyces polyrhachis</name>
    <dbReference type="NCBI Taxonomy" id="1282885"/>
    <lineage>
        <taxon>Bacteria</taxon>
        <taxon>Bacillati</taxon>
        <taxon>Actinomycetota</taxon>
        <taxon>Actinomycetes</taxon>
        <taxon>Kitasatosporales</taxon>
        <taxon>Streptomycetaceae</taxon>
        <taxon>Streptomyces</taxon>
    </lineage>
</organism>
<dbReference type="RefSeq" id="WP_386410418.1">
    <property type="nucleotide sequence ID" value="NZ_JBHSZO010000001.1"/>
</dbReference>
<comment type="caution">
    <text evidence="3">The sequence shown here is derived from an EMBL/GenBank/DDBJ whole genome shotgun (WGS) entry which is preliminary data.</text>
</comment>
<evidence type="ECO:0000313" key="4">
    <source>
        <dbReference type="Proteomes" id="UP001596413"/>
    </source>
</evidence>
<feature type="transmembrane region" description="Helical" evidence="2">
    <location>
        <begin position="173"/>
        <end position="191"/>
    </location>
</feature>
<evidence type="ECO:0000256" key="2">
    <source>
        <dbReference type="SAM" id="Phobius"/>
    </source>
</evidence>
<reference evidence="4" key="1">
    <citation type="journal article" date="2019" name="Int. J. Syst. Evol. Microbiol.">
        <title>The Global Catalogue of Microorganisms (GCM) 10K type strain sequencing project: providing services to taxonomists for standard genome sequencing and annotation.</title>
        <authorList>
            <consortium name="The Broad Institute Genomics Platform"/>
            <consortium name="The Broad Institute Genome Sequencing Center for Infectious Disease"/>
            <person name="Wu L."/>
            <person name="Ma J."/>
        </authorList>
    </citation>
    <scope>NUCLEOTIDE SEQUENCE [LARGE SCALE GENOMIC DNA]</scope>
    <source>
        <strain evidence="4">CGMCC 1.13681</strain>
    </source>
</reference>
<feature type="region of interest" description="Disordered" evidence="1">
    <location>
        <begin position="1"/>
        <end position="32"/>
    </location>
</feature>
<protein>
    <submittedName>
        <fullName evidence="3">DUF2567 domain-containing protein</fullName>
    </submittedName>
</protein>
<keyword evidence="4" id="KW-1185">Reference proteome</keyword>
<proteinExistence type="predicted"/>
<feature type="transmembrane region" description="Helical" evidence="2">
    <location>
        <begin position="119"/>
        <end position="138"/>
    </location>
</feature>
<dbReference type="Proteomes" id="UP001596413">
    <property type="component" value="Unassembled WGS sequence"/>
</dbReference>
<name>A0ABW2G7F1_9ACTN</name>
<keyword evidence="2" id="KW-0812">Transmembrane</keyword>
<keyword evidence="2" id="KW-1133">Transmembrane helix</keyword>
<evidence type="ECO:0000256" key="1">
    <source>
        <dbReference type="SAM" id="MobiDB-lite"/>
    </source>
</evidence>
<feature type="region of interest" description="Disordered" evidence="1">
    <location>
        <begin position="201"/>
        <end position="224"/>
    </location>
</feature>